<feature type="transmembrane region" description="Helical" evidence="1">
    <location>
        <begin position="12"/>
        <end position="36"/>
    </location>
</feature>
<proteinExistence type="predicted"/>
<keyword evidence="1" id="KW-0472">Membrane</keyword>
<dbReference type="Pfam" id="PF20540">
    <property type="entry name" value="DUF6755"/>
    <property type="match status" value="1"/>
</dbReference>
<evidence type="ECO:0000313" key="2">
    <source>
        <dbReference type="EMBL" id="MBK9797264.1"/>
    </source>
</evidence>
<keyword evidence="1" id="KW-1133">Transmembrane helix</keyword>
<protein>
    <submittedName>
        <fullName evidence="2">Uncharacterized protein</fullName>
    </submittedName>
</protein>
<feature type="transmembrane region" description="Helical" evidence="1">
    <location>
        <begin position="42"/>
        <end position="62"/>
    </location>
</feature>
<dbReference type="EMBL" id="JADKIO010000009">
    <property type="protein sequence ID" value="MBK9797264.1"/>
    <property type="molecule type" value="Genomic_DNA"/>
</dbReference>
<dbReference type="Proteomes" id="UP000886657">
    <property type="component" value="Unassembled WGS sequence"/>
</dbReference>
<evidence type="ECO:0000313" key="3">
    <source>
        <dbReference type="Proteomes" id="UP000886657"/>
    </source>
</evidence>
<reference evidence="2" key="1">
    <citation type="submission" date="2020-10" db="EMBL/GenBank/DDBJ databases">
        <title>Connecting structure to function with the recovery of over 1000 high-quality activated sludge metagenome-assembled genomes encoding full-length rRNA genes using long-read sequencing.</title>
        <authorList>
            <person name="Singleton C.M."/>
            <person name="Petriglieri F."/>
            <person name="Kristensen J.M."/>
            <person name="Kirkegaard R.H."/>
            <person name="Michaelsen T.Y."/>
            <person name="Andersen M.H."/>
            <person name="Karst S.M."/>
            <person name="Dueholm M.S."/>
            <person name="Nielsen P.H."/>
            <person name="Albertsen M."/>
        </authorList>
    </citation>
    <scope>NUCLEOTIDE SEQUENCE</scope>
    <source>
        <strain evidence="2">Skiv_18-Q3-R9-52_MAXAC.067</strain>
    </source>
</reference>
<keyword evidence="1" id="KW-0812">Transmembrane</keyword>
<evidence type="ECO:0000256" key="1">
    <source>
        <dbReference type="SAM" id="Phobius"/>
    </source>
</evidence>
<dbReference type="InterPro" id="IPR046643">
    <property type="entry name" value="DUF6755"/>
</dbReference>
<organism evidence="2 3">
    <name type="scientific">Candidatus Geothrix skivensis</name>
    <dbReference type="NCBI Taxonomy" id="2954439"/>
    <lineage>
        <taxon>Bacteria</taxon>
        <taxon>Pseudomonadati</taxon>
        <taxon>Acidobacteriota</taxon>
        <taxon>Holophagae</taxon>
        <taxon>Holophagales</taxon>
        <taxon>Holophagaceae</taxon>
        <taxon>Geothrix</taxon>
    </lineage>
</organism>
<accession>A0A9D7SIQ4</accession>
<gene>
    <name evidence="2" type="ORF">IPP58_12365</name>
</gene>
<comment type="caution">
    <text evidence="2">The sequence shown here is derived from an EMBL/GenBank/DDBJ whole genome shotgun (WGS) entry which is preliminary data.</text>
</comment>
<dbReference type="AlphaFoldDB" id="A0A9D7SIQ4"/>
<name>A0A9D7SIQ4_9BACT</name>
<sequence>MNPTPSVRISPAALGVILVLLVIQLYLFETVLGAVLDGQRGVLAGAFGVSLALTAVALFLAFRSTTQHGRKD</sequence>